<keyword evidence="1" id="KW-0732">Signal</keyword>
<dbReference type="AlphaFoldDB" id="A0A8J2EAU1"/>
<dbReference type="EMBL" id="CAJNRD030001114">
    <property type="protein sequence ID" value="CAG5073837.1"/>
    <property type="molecule type" value="Genomic_DNA"/>
</dbReference>
<dbReference type="PROSITE" id="PS51257">
    <property type="entry name" value="PROKAR_LIPOPROTEIN"/>
    <property type="match status" value="1"/>
</dbReference>
<evidence type="ECO:0000313" key="3">
    <source>
        <dbReference type="Proteomes" id="UP000786811"/>
    </source>
</evidence>
<feature type="chain" id="PRO_5035239045" description="Lipoprotein" evidence="1">
    <location>
        <begin position="23"/>
        <end position="142"/>
    </location>
</feature>
<sequence>MKSIIIILPVTIFFHFISLSGCNNFTDQTDRVKSANDILIRNILLKMSNGELEKSDENLIELIKRGINEEANFVKNTKSNPRASSQAGALKAQSLVAEVTAAYTRAIFKSKSPEEAHGVLKRFQNTILMIVEFTKQGKFSLQ</sequence>
<evidence type="ECO:0000256" key="1">
    <source>
        <dbReference type="SAM" id="SignalP"/>
    </source>
</evidence>
<evidence type="ECO:0000313" key="2">
    <source>
        <dbReference type="EMBL" id="CAG5073837.1"/>
    </source>
</evidence>
<accession>A0A8J2EAU1</accession>
<reference evidence="2" key="1">
    <citation type="submission" date="2021-04" db="EMBL/GenBank/DDBJ databases">
        <authorList>
            <person name="Chebbi M.A.C M."/>
        </authorList>
    </citation>
    <scope>NUCLEOTIDE SEQUENCE</scope>
</reference>
<dbReference type="OrthoDB" id="7700070at2759"/>
<comment type="caution">
    <text evidence="2">The sequence shown here is derived from an EMBL/GenBank/DDBJ whole genome shotgun (WGS) entry which is preliminary data.</text>
</comment>
<gene>
    <name evidence="2" type="ORF">HICCMSTLAB_LOCUS629</name>
</gene>
<keyword evidence="3" id="KW-1185">Reference proteome</keyword>
<organism evidence="2 3">
    <name type="scientific">Cotesia congregata</name>
    <name type="common">Parasitoid wasp</name>
    <name type="synonym">Apanteles congregatus</name>
    <dbReference type="NCBI Taxonomy" id="51543"/>
    <lineage>
        <taxon>Eukaryota</taxon>
        <taxon>Metazoa</taxon>
        <taxon>Ecdysozoa</taxon>
        <taxon>Arthropoda</taxon>
        <taxon>Hexapoda</taxon>
        <taxon>Insecta</taxon>
        <taxon>Pterygota</taxon>
        <taxon>Neoptera</taxon>
        <taxon>Endopterygota</taxon>
        <taxon>Hymenoptera</taxon>
        <taxon>Apocrita</taxon>
        <taxon>Ichneumonoidea</taxon>
        <taxon>Braconidae</taxon>
        <taxon>Microgastrinae</taxon>
        <taxon>Cotesia</taxon>
    </lineage>
</organism>
<evidence type="ECO:0008006" key="4">
    <source>
        <dbReference type="Google" id="ProtNLM"/>
    </source>
</evidence>
<name>A0A8J2EAU1_COTCN</name>
<protein>
    <recommendedName>
        <fullName evidence="4">Lipoprotein</fullName>
    </recommendedName>
</protein>
<proteinExistence type="predicted"/>
<feature type="signal peptide" evidence="1">
    <location>
        <begin position="1"/>
        <end position="22"/>
    </location>
</feature>
<dbReference type="Proteomes" id="UP000786811">
    <property type="component" value="Unassembled WGS sequence"/>
</dbReference>